<dbReference type="InterPro" id="IPR001375">
    <property type="entry name" value="Peptidase_S9_cat"/>
</dbReference>
<name>A0A9X2EBC2_9NOCA</name>
<dbReference type="Pfam" id="PF00326">
    <property type="entry name" value="Peptidase_S9"/>
    <property type="match status" value="1"/>
</dbReference>
<dbReference type="EMBL" id="JAMRXG010000006">
    <property type="protein sequence ID" value="MCM6775003.1"/>
    <property type="molecule type" value="Genomic_DNA"/>
</dbReference>
<dbReference type="RefSeq" id="WP_251912924.1">
    <property type="nucleotide sequence ID" value="NZ_JAMRXG010000006.1"/>
</dbReference>
<feature type="domain" description="Peptidase S9 prolyl oligopeptidase catalytic" evidence="5">
    <location>
        <begin position="224"/>
        <end position="270"/>
    </location>
</feature>
<dbReference type="Gene3D" id="3.40.50.1820">
    <property type="entry name" value="alpha/beta hydrolase"/>
    <property type="match status" value="1"/>
</dbReference>
<keyword evidence="7" id="KW-1185">Reference proteome</keyword>
<gene>
    <name evidence="6" type="ORF">NDR86_16120</name>
</gene>
<dbReference type="GO" id="GO:0006508">
    <property type="term" value="P:proteolysis"/>
    <property type="evidence" value="ECO:0007669"/>
    <property type="project" value="InterPro"/>
</dbReference>
<evidence type="ECO:0000256" key="3">
    <source>
        <dbReference type="ARBA" id="ARBA00023098"/>
    </source>
</evidence>
<reference evidence="6" key="1">
    <citation type="submission" date="2022-06" db="EMBL/GenBank/DDBJ databases">
        <title>Novel species in genus nocardia.</title>
        <authorList>
            <person name="Li F."/>
        </authorList>
    </citation>
    <scope>NUCLEOTIDE SEQUENCE</scope>
    <source>
        <strain evidence="6">CDC141</strain>
    </source>
</reference>
<dbReference type="AlphaFoldDB" id="A0A9X2EBC2"/>
<proteinExistence type="predicted"/>
<dbReference type="Proteomes" id="UP001139157">
    <property type="component" value="Unassembled WGS sequence"/>
</dbReference>
<evidence type="ECO:0000313" key="6">
    <source>
        <dbReference type="EMBL" id="MCM6775003.1"/>
    </source>
</evidence>
<evidence type="ECO:0000313" key="7">
    <source>
        <dbReference type="Proteomes" id="UP001139157"/>
    </source>
</evidence>
<sequence length="375" mass="39100">MSRARLIWATPAAAILISIGPALADVPEPLCPNVAGICQLAGRAGTPIAAPTGSHTVGRTDTAISAGARTIMTSIWYPAAGSAPPARYVPASSSPNALRVSADAARWMHTPAAAVPMATSAAPAVQNATVAPGLDRLPVAILSPGLGTPRWILSGAAADLASRGYLAIVIDHTGESPAVELADRAIVTGTVPRSDDPDYMRSALELRVADARLVLDHLLDLPVAADHADPSRIVAMGHSYGGYTTVAAMQADPRIRAGVVLDGSASWPGTTGVEHRGLDRPVLVLAYGDMVHASWIQFGHNRTGIFRLATIRGGGHYSPTDLPAFAADATELCGTLPADRAATISRQLVAEFLDEQLDRPVTAAAEWPEVDWRLR</sequence>
<dbReference type="InterPro" id="IPR029058">
    <property type="entry name" value="AB_hydrolase_fold"/>
</dbReference>
<evidence type="ECO:0000256" key="1">
    <source>
        <dbReference type="ARBA" id="ARBA00022801"/>
    </source>
</evidence>
<evidence type="ECO:0000256" key="2">
    <source>
        <dbReference type="ARBA" id="ARBA00022963"/>
    </source>
</evidence>
<dbReference type="GO" id="GO:0003847">
    <property type="term" value="F:1-alkyl-2-acetylglycerophosphocholine esterase activity"/>
    <property type="evidence" value="ECO:0007669"/>
    <property type="project" value="TreeGrafter"/>
</dbReference>
<evidence type="ECO:0000256" key="4">
    <source>
        <dbReference type="SAM" id="SignalP"/>
    </source>
</evidence>
<keyword evidence="1" id="KW-0378">Hydrolase</keyword>
<keyword evidence="2" id="KW-0442">Lipid degradation</keyword>
<dbReference type="GO" id="GO:0016042">
    <property type="term" value="P:lipid catabolic process"/>
    <property type="evidence" value="ECO:0007669"/>
    <property type="project" value="UniProtKB-KW"/>
</dbReference>
<dbReference type="GO" id="GO:0008236">
    <property type="term" value="F:serine-type peptidase activity"/>
    <property type="evidence" value="ECO:0007669"/>
    <property type="project" value="InterPro"/>
</dbReference>
<comment type="caution">
    <text evidence="6">The sequence shown here is derived from an EMBL/GenBank/DDBJ whole genome shotgun (WGS) entry which is preliminary data.</text>
</comment>
<accession>A0A9X2EBC2</accession>
<feature type="signal peptide" evidence="4">
    <location>
        <begin position="1"/>
        <end position="24"/>
    </location>
</feature>
<organism evidence="6 7">
    <name type="scientific">Nocardia pulmonis</name>
    <dbReference type="NCBI Taxonomy" id="2951408"/>
    <lineage>
        <taxon>Bacteria</taxon>
        <taxon>Bacillati</taxon>
        <taxon>Actinomycetota</taxon>
        <taxon>Actinomycetes</taxon>
        <taxon>Mycobacteriales</taxon>
        <taxon>Nocardiaceae</taxon>
        <taxon>Nocardia</taxon>
    </lineage>
</organism>
<dbReference type="Pfam" id="PF03403">
    <property type="entry name" value="PAF-AH_p_II"/>
    <property type="match status" value="1"/>
</dbReference>
<dbReference type="PANTHER" id="PTHR10272:SF0">
    <property type="entry name" value="PLATELET-ACTIVATING FACTOR ACETYLHYDROLASE"/>
    <property type="match status" value="1"/>
</dbReference>
<protein>
    <submittedName>
        <fullName evidence="6">Prolyl oligopeptidase family serine peptidase</fullName>
    </submittedName>
</protein>
<evidence type="ECO:0000259" key="5">
    <source>
        <dbReference type="Pfam" id="PF00326"/>
    </source>
</evidence>
<dbReference type="SUPFAM" id="SSF53474">
    <property type="entry name" value="alpha/beta-Hydrolases"/>
    <property type="match status" value="1"/>
</dbReference>
<feature type="chain" id="PRO_5040831565" evidence="4">
    <location>
        <begin position="25"/>
        <end position="375"/>
    </location>
</feature>
<dbReference type="PANTHER" id="PTHR10272">
    <property type="entry name" value="PLATELET-ACTIVATING FACTOR ACETYLHYDROLASE"/>
    <property type="match status" value="1"/>
</dbReference>
<keyword evidence="3" id="KW-0443">Lipid metabolism</keyword>
<keyword evidence="4" id="KW-0732">Signal</keyword>